<evidence type="ECO:0000256" key="4">
    <source>
        <dbReference type="ARBA" id="ARBA00023125"/>
    </source>
</evidence>
<comment type="subcellular location">
    <subcellularLocation>
        <location evidence="1 7">Cytoplasm</location>
    </subcellularLocation>
</comment>
<dbReference type="Gene3D" id="2.40.50.140">
    <property type="entry name" value="Nucleic acid-binding proteins"/>
    <property type="match status" value="1"/>
</dbReference>
<evidence type="ECO:0000256" key="3">
    <source>
        <dbReference type="ARBA" id="ARBA00023015"/>
    </source>
</evidence>
<evidence type="ECO:0000256" key="6">
    <source>
        <dbReference type="ARBA" id="ARBA00023163"/>
    </source>
</evidence>
<evidence type="ECO:0000256" key="1">
    <source>
        <dbReference type="ARBA" id="ARBA00004496"/>
    </source>
</evidence>
<keyword evidence="4" id="KW-0238">DNA-binding</keyword>
<evidence type="ECO:0000256" key="5">
    <source>
        <dbReference type="ARBA" id="ARBA00023159"/>
    </source>
</evidence>
<dbReference type="InterPro" id="IPR019844">
    <property type="entry name" value="CSD_CS"/>
</dbReference>
<evidence type="ECO:0000256" key="2">
    <source>
        <dbReference type="ARBA" id="ARBA00022490"/>
    </source>
</evidence>
<dbReference type="PIRSF" id="PIRSF002599">
    <property type="entry name" value="Cold_shock_A"/>
    <property type="match status" value="1"/>
</dbReference>
<proteinExistence type="predicted"/>
<dbReference type="RefSeq" id="WP_207416313.1">
    <property type="nucleotide sequence ID" value="NZ_CP061177.1"/>
</dbReference>
<dbReference type="InterPro" id="IPR002059">
    <property type="entry name" value="CSP_DNA-bd"/>
</dbReference>
<dbReference type="PANTHER" id="PTHR46565:SF20">
    <property type="entry name" value="COLD SHOCK DOMAIN-CONTAINING PROTEIN 4"/>
    <property type="match status" value="1"/>
</dbReference>
<dbReference type="InterPro" id="IPR011129">
    <property type="entry name" value="CSD"/>
</dbReference>
<keyword evidence="5" id="KW-0010">Activator</keyword>
<dbReference type="Pfam" id="PF00313">
    <property type="entry name" value="CSD"/>
    <property type="match status" value="1"/>
</dbReference>
<sequence>MAIGIVKWFNATKGFGFIQPEDGSKDVFLHISDLQRAGLDAPREGDKLSYELQHGQQGKTSAGNIKAA</sequence>
<name>A0ABS3KN42_9PROT</name>
<dbReference type="InterPro" id="IPR012340">
    <property type="entry name" value="NA-bd_OB-fold"/>
</dbReference>
<accession>A0ABS3KN42</accession>
<dbReference type="PROSITE" id="PS51857">
    <property type="entry name" value="CSD_2"/>
    <property type="match status" value="1"/>
</dbReference>
<reference evidence="9 10" key="1">
    <citation type="submission" date="2020-09" db="EMBL/GenBank/DDBJ databases">
        <title>Roseomonas.</title>
        <authorList>
            <person name="Zhu W."/>
        </authorList>
    </citation>
    <scope>NUCLEOTIDE SEQUENCE [LARGE SCALE GENOMIC DNA]</scope>
    <source>
        <strain evidence="9 10">573</strain>
    </source>
</reference>
<dbReference type="PANTHER" id="PTHR46565">
    <property type="entry name" value="COLD SHOCK DOMAIN PROTEIN 2"/>
    <property type="match status" value="1"/>
</dbReference>
<dbReference type="Proteomes" id="UP001518989">
    <property type="component" value="Unassembled WGS sequence"/>
</dbReference>
<organism evidence="9 10">
    <name type="scientific">Roseomonas haemaphysalidis</name>
    <dbReference type="NCBI Taxonomy" id="2768162"/>
    <lineage>
        <taxon>Bacteria</taxon>
        <taxon>Pseudomonadati</taxon>
        <taxon>Pseudomonadota</taxon>
        <taxon>Alphaproteobacteria</taxon>
        <taxon>Acetobacterales</taxon>
        <taxon>Roseomonadaceae</taxon>
        <taxon>Roseomonas</taxon>
    </lineage>
</organism>
<keyword evidence="10" id="KW-1185">Reference proteome</keyword>
<evidence type="ECO:0000313" key="10">
    <source>
        <dbReference type="Proteomes" id="UP001518989"/>
    </source>
</evidence>
<dbReference type="InterPro" id="IPR012156">
    <property type="entry name" value="Cold_shock_CspA"/>
</dbReference>
<keyword evidence="2" id="KW-0963">Cytoplasm</keyword>
<feature type="domain" description="CSD" evidence="8">
    <location>
        <begin position="1"/>
        <end position="67"/>
    </location>
</feature>
<dbReference type="PROSITE" id="PS00352">
    <property type="entry name" value="CSD_1"/>
    <property type="match status" value="1"/>
</dbReference>
<evidence type="ECO:0000256" key="7">
    <source>
        <dbReference type="RuleBase" id="RU000408"/>
    </source>
</evidence>
<gene>
    <name evidence="9" type="ORF">IAI61_07570</name>
</gene>
<dbReference type="EMBL" id="JACTNG010000003">
    <property type="protein sequence ID" value="MBO1078884.1"/>
    <property type="molecule type" value="Genomic_DNA"/>
</dbReference>
<keyword evidence="3" id="KW-0805">Transcription regulation</keyword>
<evidence type="ECO:0000313" key="9">
    <source>
        <dbReference type="EMBL" id="MBO1078884.1"/>
    </source>
</evidence>
<dbReference type="CDD" id="cd04458">
    <property type="entry name" value="CSP_CDS"/>
    <property type="match status" value="1"/>
</dbReference>
<dbReference type="SMART" id="SM00357">
    <property type="entry name" value="CSP"/>
    <property type="match status" value="1"/>
</dbReference>
<evidence type="ECO:0000259" key="8">
    <source>
        <dbReference type="PROSITE" id="PS51857"/>
    </source>
</evidence>
<dbReference type="PRINTS" id="PR00050">
    <property type="entry name" value="COLDSHOCK"/>
</dbReference>
<keyword evidence="6" id="KW-0804">Transcription</keyword>
<protein>
    <submittedName>
        <fullName evidence="9">Cold-shock protein</fullName>
    </submittedName>
</protein>
<comment type="caution">
    <text evidence="9">The sequence shown here is derived from an EMBL/GenBank/DDBJ whole genome shotgun (WGS) entry which is preliminary data.</text>
</comment>
<dbReference type="SUPFAM" id="SSF50249">
    <property type="entry name" value="Nucleic acid-binding proteins"/>
    <property type="match status" value="1"/>
</dbReference>